<keyword evidence="1" id="KW-1133">Transmembrane helix</keyword>
<reference evidence="2" key="1">
    <citation type="submission" date="2023-07" db="EMBL/GenBank/DDBJ databases">
        <title>Sequencing the genomes of 1000 actinobacteria strains.</title>
        <authorList>
            <person name="Klenk H.-P."/>
        </authorList>
    </citation>
    <scope>NUCLEOTIDE SEQUENCE</scope>
    <source>
        <strain evidence="2">DSM 107476</strain>
    </source>
</reference>
<keyword evidence="1" id="KW-0472">Membrane</keyword>
<dbReference type="RefSeq" id="WP_290196708.1">
    <property type="nucleotide sequence ID" value="NZ_CP047654.1"/>
</dbReference>
<protein>
    <recommendedName>
        <fullName evidence="4">GerMN domain-containing protein</fullName>
    </recommendedName>
</protein>
<keyword evidence="1" id="KW-0812">Transmembrane</keyword>
<proteinExistence type="predicted"/>
<feature type="transmembrane region" description="Helical" evidence="1">
    <location>
        <begin position="14"/>
        <end position="36"/>
    </location>
</feature>
<name>A0ABU2A2K6_9CORY</name>
<sequence length="201" mass="21497">MATYQLQPARTGRVWWATVGVTLAVLLLPAIVWLFVPPVEPEREPVVLGTGDWEIETDLTCEAHLLAATGAGWDCGGVALETITQPTTQDPNQNLRRMVRALAYTPIPRAAVTTVGEARVLVDAANGVIGMSVQGTGENEGEQIFAVASGSGDVPAISDEIFRAMTGQGLPVAARLEFRDGQLPPASVDELLERLREVEQL</sequence>
<comment type="caution">
    <text evidence="2">The sequence shown here is derived from an EMBL/GenBank/DDBJ whole genome shotgun (WGS) entry which is preliminary data.</text>
</comment>
<evidence type="ECO:0000313" key="3">
    <source>
        <dbReference type="Proteomes" id="UP001180840"/>
    </source>
</evidence>
<organism evidence="2 3">
    <name type="scientific">Corynebacterium guangdongense</name>
    <dbReference type="NCBI Taxonomy" id="1783348"/>
    <lineage>
        <taxon>Bacteria</taxon>
        <taxon>Bacillati</taxon>
        <taxon>Actinomycetota</taxon>
        <taxon>Actinomycetes</taxon>
        <taxon>Mycobacteriales</taxon>
        <taxon>Corynebacteriaceae</taxon>
        <taxon>Corynebacterium</taxon>
    </lineage>
</organism>
<dbReference type="EMBL" id="JAVDXZ010000001">
    <property type="protein sequence ID" value="MDR7330732.1"/>
    <property type="molecule type" value="Genomic_DNA"/>
</dbReference>
<accession>A0ABU2A2K6</accession>
<gene>
    <name evidence="2" type="ORF">J2S39_002408</name>
</gene>
<evidence type="ECO:0008006" key="4">
    <source>
        <dbReference type="Google" id="ProtNLM"/>
    </source>
</evidence>
<evidence type="ECO:0000313" key="2">
    <source>
        <dbReference type="EMBL" id="MDR7330732.1"/>
    </source>
</evidence>
<keyword evidence="3" id="KW-1185">Reference proteome</keyword>
<dbReference type="Proteomes" id="UP001180840">
    <property type="component" value="Unassembled WGS sequence"/>
</dbReference>
<evidence type="ECO:0000256" key="1">
    <source>
        <dbReference type="SAM" id="Phobius"/>
    </source>
</evidence>